<reference evidence="1 2" key="1">
    <citation type="submission" date="2015-04" db="EMBL/GenBank/DDBJ databases">
        <title>Genome sequence of aromatic hydrocarbons-degrading Sphingobium chungbukense DJ77.</title>
        <authorList>
            <person name="Kim Y.-C."/>
            <person name="Chae J.-C."/>
        </authorList>
    </citation>
    <scope>NUCLEOTIDE SEQUENCE [LARGE SCALE GENOMIC DNA]</scope>
    <source>
        <strain evidence="1 2">DJ77</strain>
    </source>
</reference>
<dbReference type="Proteomes" id="UP000033874">
    <property type="component" value="Unassembled WGS sequence"/>
</dbReference>
<evidence type="ECO:0000313" key="1">
    <source>
        <dbReference type="EMBL" id="KKW92921.1"/>
    </source>
</evidence>
<proteinExistence type="predicted"/>
<dbReference type="AlphaFoldDB" id="A0A0M3AVI5"/>
<organism evidence="1 2">
    <name type="scientific">Sphingobium chungbukense</name>
    <dbReference type="NCBI Taxonomy" id="56193"/>
    <lineage>
        <taxon>Bacteria</taxon>
        <taxon>Pseudomonadati</taxon>
        <taxon>Pseudomonadota</taxon>
        <taxon>Alphaproteobacteria</taxon>
        <taxon>Sphingomonadales</taxon>
        <taxon>Sphingomonadaceae</taxon>
        <taxon>Sphingobium</taxon>
    </lineage>
</organism>
<keyword evidence="2" id="KW-1185">Reference proteome</keyword>
<accession>A0A0M3AVI5</accession>
<gene>
    <name evidence="1" type="ORF">YP76_08515</name>
</gene>
<sequence length="64" mass="6819">MEMVKGMMLMQGIGTSAGTGLADISGWDMRMGNMPACDLRPAGKSPLARTAAHPWDGGIPLFRR</sequence>
<protein>
    <submittedName>
        <fullName evidence="1">Uncharacterized protein</fullName>
    </submittedName>
</protein>
<name>A0A0M3AVI5_9SPHN</name>
<evidence type="ECO:0000313" key="2">
    <source>
        <dbReference type="Proteomes" id="UP000033874"/>
    </source>
</evidence>
<comment type="caution">
    <text evidence="1">The sequence shown here is derived from an EMBL/GenBank/DDBJ whole genome shotgun (WGS) entry which is preliminary data.</text>
</comment>
<dbReference type="EMBL" id="LBIC01000003">
    <property type="protein sequence ID" value="KKW92921.1"/>
    <property type="molecule type" value="Genomic_DNA"/>
</dbReference>